<dbReference type="SMART" id="SM00345">
    <property type="entry name" value="HTH_GNTR"/>
    <property type="match status" value="1"/>
</dbReference>
<dbReference type="EMBL" id="JARNBH010000021">
    <property type="protein sequence ID" value="MEC0275400.1"/>
    <property type="molecule type" value="Genomic_DNA"/>
</dbReference>
<name>A0AAW9NJW8_9BACI</name>
<protein>
    <submittedName>
        <fullName evidence="9">PLP-dependent aminotransferase family protein</fullName>
    </submittedName>
</protein>
<dbReference type="GO" id="GO:0030170">
    <property type="term" value="F:pyridoxal phosphate binding"/>
    <property type="evidence" value="ECO:0007669"/>
    <property type="project" value="InterPro"/>
</dbReference>
<keyword evidence="6" id="KW-0238">DNA-binding</keyword>
<dbReference type="RefSeq" id="WP_367407576.1">
    <property type="nucleotide sequence ID" value="NZ_JARNBH010000021.1"/>
</dbReference>
<evidence type="ECO:0000313" key="9">
    <source>
        <dbReference type="EMBL" id="MEC0275400.1"/>
    </source>
</evidence>
<keyword evidence="4" id="KW-0663">Pyridoxal phosphate</keyword>
<dbReference type="InterPro" id="IPR004839">
    <property type="entry name" value="Aminotransferase_I/II_large"/>
</dbReference>
<dbReference type="SUPFAM" id="SSF53383">
    <property type="entry name" value="PLP-dependent transferases"/>
    <property type="match status" value="1"/>
</dbReference>
<dbReference type="PROSITE" id="PS50949">
    <property type="entry name" value="HTH_GNTR"/>
    <property type="match status" value="1"/>
</dbReference>
<keyword evidence="10" id="KW-1185">Reference proteome</keyword>
<dbReference type="Gene3D" id="3.40.640.10">
    <property type="entry name" value="Type I PLP-dependent aspartate aminotransferase-like (Major domain)"/>
    <property type="match status" value="1"/>
</dbReference>
<dbReference type="InterPro" id="IPR000524">
    <property type="entry name" value="Tscrpt_reg_HTH_GntR"/>
</dbReference>
<dbReference type="CDD" id="cd00609">
    <property type="entry name" value="AAT_like"/>
    <property type="match status" value="1"/>
</dbReference>
<reference evidence="9 10" key="1">
    <citation type="submission" date="2023-03" db="EMBL/GenBank/DDBJ databases">
        <title>Bacillus Genome Sequencing.</title>
        <authorList>
            <person name="Dunlap C."/>
        </authorList>
    </citation>
    <scope>NUCLEOTIDE SEQUENCE [LARGE SCALE GENOMIC DNA]</scope>
    <source>
        <strain evidence="9 10">B-41290</strain>
    </source>
</reference>
<dbReference type="CDD" id="cd07377">
    <property type="entry name" value="WHTH_GntR"/>
    <property type="match status" value="1"/>
</dbReference>
<dbReference type="Pfam" id="PF00392">
    <property type="entry name" value="GntR"/>
    <property type="match status" value="1"/>
</dbReference>
<dbReference type="Gene3D" id="3.90.1150.10">
    <property type="entry name" value="Aspartate Aminotransferase, domain 1"/>
    <property type="match status" value="1"/>
</dbReference>
<sequence length="481" mass="55046">MVCEIWTPNRNTDKSIHQQIFHYLEDRIITGEWPAGYKLTPQRKLAEELNVHRSTIVNVLEDLKSSGLIEGQKGSATRVTTNINAFLTNGNRVNWDFRIKNAIYKESPPFLKTINNLELDSNIIQLSRAELADGFFPKYQMREITRLVGENLNYLGKEDPKGYFPLRESIARHLKNYGINTSPDCILVTSGATQGLQLIALGLLEKGSTVFLDTPSYLYSRHAFQSAGINLRGVSMDEKGMIPFEICNLRNYQNRAAIYSIPSFHNPTGIVMPPSRRNSILEMCLKQRLPLIEDDVYRDLWIDEPTPPPMKSMEGGNSVLYVGSLSKSLSPGLRIGWTVANKQVIERLADIKLQLDNGSSILPQHIAYEWLKGQFYNEYLMEIRKKLRVRRDFLLYMLEKHLGGIASWKVPTGGFFIWVNLNKCKSVHHLYLRLLNRGILIHPGSIYNEDRHNYVRLSFSYASMEELEEGIVVLAEELLKL</sequence>
<comment type="caution">
    <text evidence="9">The sequence shown here is derived from an EMBL/GenBank/DDBJ whole genome shotgun (WGS) entry which is preliminary data.</text>
</comment>
<evidence type="ECO:0000256" key="1">
    <source>
        <dbReference type="ARBA" id="ARBA00001933"/>
    </source>
</evidence>
<comment type="cofactor">
    <cofactor evidence="1">
        <name>pyridoxal 5'-phosphate</name>
        <dbReference type="ChEBI" id="CHEBI:597326"/>
    </cofactor>
</comment>
<dbReference type="InterPro" id="IPR015424">
    <property type="entry name" value="PyrdxlP-dep_Trfase"/>
</dbReference>
<dbReference type="PANTHER" id="PTHR46577:SF2">
    <property type="entry name" value="TRANSCRIPTIONAL REGULATORY PROTEIN"/>
    <property type="match status" value="1"/>
</dbReference>
<dbReference type="Gene3D" id="1.10.10.10">
    <property type="entry name" value="Winged helix-like DNA-binding domain superfamily/Winged helix DNA-binding domain"/>
    <property type="match status" value="1"/>
</dbReference>
<dbReference type="InterPro" id="IPR051446">
    <property type="entry name" value="HTH_trans_reg/aminotransferase"/>
</dbReference>
<dbReference type="InterPro" id="IPR015422">
    <property type="entry name" value="PyrdxlP-dep_Trfase_small"/>
</dbReference>
<dbReference type="PANTHER" id="PTHR46577">
    <property type="entry name" value="HTH-TYPE TRANSCRIPTIONAL REGULATORY PROTEIN GABR"/>
    <property type="match status" value="1"/>
</dbReference>
<organism evidence="9 10">
    <name type="scientific">Peribacillus castrilensis</name>
    <dbReference type="NCBI Taxonomy" id="2897690"/>
    <lineage>
        <taxon>Bacteria</taxon>
        <taxon>Bacillati</taxon>
        <taxon>Bacillota</taxon>
        <taxon>Bacilli</taxon>
        <taxon>Bacillales</taxon>
        <taxon>Bacillaceae</taxon>
        <taxon>Peribacillus</taxon>
    </lineage>
</organism>
<evidence type="ECO:0000256" key="3">
    <source>
        <dbReference type="ARBA" id="ARBA00022576"/>
    </source>
</evidence>
<keyword evidence="5" id="KW-0805">Transcription regulation</keyword>
<dbReference type="GO" id="GO:0003700">
    <property type="term" value="F:DNA-binding transcription factor activity"/>
    <property type="evidence" value="ECO:0007669"/>
    <property type="project" value="InterPro"/>
</dbReference>
<evidence type="ECO:0000256" key="6">
    <source>
        <dbReference type="ARBA" id="ARBA00023125"/>
    </source>
</evidence>
<evidence type="ECO:0000256" key="4">
    <source>
        <dbReference type="ARBA" id="ARBA00022898"/>
    </source>
</evidence>
<accession>A0AAW9NJW8</accession>
<dbReference type="Proteomes" id="UP001307168">
    <property type="component" value="Unassembled WGS sequence"/>
</dbReference>
<dbReference type="GO" id="GO:0008483">
    <property type="term" value="F:transaminase activity"/>
    <property type="evidence" value="ECO:0007669"/>
    <property type="project" value="UniProtKB-KW"/>
</dbReference>
<evidence type="ECO:0000313" key="10">
    <source>
        <dbReference type="Proteomes" id="UP001307168"/>
    </source>
</evidence>
<keyword evidence="3 9" id="KW-0808">Transferase</keyword>
<dbReference type="GO" id="GO:0003677">
    <property type="term" value="F:DNA binding"/>
    <property type="evidence" value="ECO:0007669"/>
    <property type="project" value="UniProtKB-KW"/>
</dbReference>
<keyword evidence="7" id="KW-0804">Transcription</keyword>
<proteinExistence type="inferred from homology"/>
<evidence type="ECO:0000256" key="7">
    <source>
        <dbReference type="ARBA" id="ARBA00023163"/>
    </source>
</evidence>
<gene>
    <name evidence="9" type="ORF">P4706_20340</name>
</gene>
<dbReference type="Pfam" id="PF00155">
    <property type="entry name" value="Aminotran_1_2"/>
    <property type="match status" value="1"/>
</dbReference>
<feature type="domain" description="HTH gntR-type" evidence="8">
    <location>
        <begin position="14"/>
        <end position="82"/>
    </location>
</feature>
<evidence type="ECO:0000256" key="2">
    <source>
        <dbReference type="ARBA" id="ARBA00005384"/>
    </source>
</evidence>
<keyword evidence="3 9" id="KW-0032">Aminotransferase</keyword>
<comment type="similarity">
    <text evidence="2">In the C-terminal section; belongs to the class-I pyridoxal-phosphate-dependent aminotransferase family.</text>
</comment>
<dbReference type="InterPro" id="IPR036390">
    <property type="entry name" value="WH_DNA-bd_sf"/>
</dbReference>
<dbReference type="InterPro" id="IPR036388">
    <property type="entry name" value="WH-like_DNA-bd_sf"/>
</dbReference>
<dbReference type="SUPFAM" id="SSF46785">
    <property type="entry name" value="Winged helix' DNA-binding domain"/>
    <property type="match status" value="1"/>
</dbReference>
<dbReference type="InterPro" id="IPR015421">
    <property type="entry name" value="PyrdxlP-dep_Trfase_major"/>
</dbReference>
<dbReference type="AlphaFoldDB" id="A0AAW9NJW8"/>
<evidence type="ECO:0000256" key="5">
    <source>
        <dbReference type="ARBA" id="ARBA00023015"/>
    </source>
</evidence>
<evidence type="ECO:0000259" key="8">
    <source>
        <dbReference type="PROSITE" id="PS50949"/>
    </source>
</evidence>